<evidence type="ECO:0000313" key="3">
    <source>
        <dbReference type="Proteomes" id="UP000016922"/>
    </source>
</evidence>
<evidence type="ECO:0000313" key="2">
    <source>
        <dbReference type="EMBL" id="EPE25465.1"/>
    </source>
</evidence>
<dbReference type="Proteomes" id="UP000016922">
    <property type="component" value="Unassembled WGS sequence"/>
</dbReference>
<evidence type="ECO:0000259" key="1">
    <source>
        <dbReference type="Pfam" id="PF20150"/>
    </source>
</evidence>
<keyword evidence="3" id="KW-1185">Reference proteome</keyword>
<accession>S3CHY5</accession>
<dbReference type="EMBL" id="KE145371">
    <property type="protein sequence ID" value="EPE25465.1"/>
    <property type="molecule type" value="Genomic_DNA"/>
</dbReference>
<dbReference type="HOGENOM" id="CLU_679804_0_0_1"/>
<dbReference type="RefSeq" id="XP_008086784.1">
    <property type="nucleotide sequence ID" value="XM_008088593.1"/>
</dbReference>
<name>S3CHY5_GLAL2</name>
<protein>
    <recommendedName>
        <fullName evidence="1">2EXR domain-containing protein</fullName>
    </recommendedName>
</protein>
<proteinExistence type="predicted"/>
<organism evidence="2 3">
    <name type="scientific">Glarea lozoyensis (strain ATCC 20868 / MF5171)</name>
    <dbReference type="NCBI Taxonomy" id="1116229"/>
    <lineage>
        <taxon>Eukaryota</taxon>
        <taxon>Fungi</taxon>
        <taxon>Dikarya</taxon>
        <taxon>Ascomycota</taxon>
        <taxon>Pezizomycotina</taxon>
        <taxon>Leotiomycetes</taxon>
        <taxon>Helotiales</taxon>
        <taxon>Helotiaceae</taxon>
        <taxon>Glarea</taxon>
    </lineage>
</organism>
<reference evidence="2 3" key="1">
    <citation type="journal article" date="2013" name="BMC Genomics">
        <title>Genomics-driven discovery of the pneumocandin biosynthetic gene cluster in the fungus Glarea lozoyensis.</title>
        <authorList>
            <person name="Chen L."/>
            <person name="Yue Q."/>
            <person name="Zhang X."/>
            <person name="Xiang M."/>
            <person name="Wang C."/>
            <person name="Li S."/>
            <person name="Che Y."/>
            <person name="Ortiz-Lopez F.J."/>
            <person name="Bills G.F."/>
            <person name="Liu X."/>
            <person name="An Z."/>
        </authorList>
    </citation>
    <scope>NUCLEOTIDE SEQUENCE [LARGE SCALE GENOMIC DNA]</scope>
    <source>
        <strain evidence="3">ATCC 20868 / MF5171</strain>
    </source>
</reference>
<feature type="domain" description="2EXR" evidence="1">
    <location>
        <begin position="19"/>
        <end position="139"/>
    </location>
</feature>
<dbReference type="GeneID" id="19460435"/>
<dbReference type="Pfam" id="PF20150">
    <property type="entry name" value="2EXR"/>
    <property type="match status" value="1"/>
</dbReference>
<dbReference type="InterPro" id="IPR045518">
    <property type="entry name" value="2EXR"/>
</dbReference>
<gene>
    <name evidence="2" type="ORF">GLAREA_01377</name>
</gene>
<dbReference type="KEGG" id="glz:GLAREA_01377"/>
<sequence>MAEYRQARKMTTARQDRSFTCFLALPYELRRKVWVEYLQESTPLVYRFRIRYNLHSRVRYTEGEFYSTYHYAPQLSDRVVLSAPVHHYYGSSEWQNLVNSTSASRATLTTCQESRQIALKFLPHAIPFRRLPVCWTNPEANADLDEPADGSNYPEYILHYNGARDIIVFQDATWEDQEAVFKISQLQNRVPDAFMGMEHVGISIRSFARGHRSDPGGEFSSYGVTRNQCACSTDACRDACRFEPLPRFLSCFPSLKTFYIARVSDDGDDGGDTLTGLPVSLENADCHCMDSLDEELTVDRKHSWPVIKSADINRWCVVWDERTGCFPVHSRVELTRRYWRAKFPYYKEMKHLDIKFIRRLDPGGIREDPDVDMVVDNAVAAKTRKEALKYRLHSILRVTKRLLNR</sequence>
<dbReference type="PANTHER" id="PTHR35910:SF6">
    <property type="entry name" value="2EXR DOMAIN-CONTAINING PROTEIN"/>
    <property type="match status" value="1"/>
</dbReference>
<dbReference type="OMA" id="DINHARS"/>
<dbReference type="PANTHER" id="PTHR35910">
    <property type="entry name" value="2EXR DOMAIN-CONTAINING PROTEIN"/>
    <property type="match status" value="1"/>
</dbReference>
<dbReference type="AlphaFoldDB" id="S3CHY5"/>
<dbReference type="OrthoDB" id="3563445at2759"/>